<comment type="caution">
    <text evidence="10">The sequence shown here is derived from an EMBL/GenBank/DDBJ whole genome shotgun (WGS) entry which is preliminary data.</text>
</comment>
<protein>
    <recommendedName>
        <fullName evidence="2">protein-serine/threonine phosphatase</fullName>
        <ecNumber evidence="2">3.1.3.16</ecNumber>
    </recommendedName>
</protein>
<keyword evidence="3" id="KW-0479">Metal-binding</keyword>
<keyword evidence="4" id="KW-0378">Hydrolase</keyword>
<dbReference type="Gene3D" id="3.60.40.10">
    <property type="entry name" value="PPM-type phosphatase domain"/>
    <property type="match status" value="1"/>
</dbReference>
<comment type="catalytic activity">
    <reaction evidence="8">
        <text>O-phospho-L-threonyl-[protein] + H2O = L-threonyl-[protein] + phosphate</text>
        <dbReference type="Rhea" id="RHEA:47004"/>
        <dbReference type="Rhea" id="RHEA-COMP:11060"/>
        <dbReference type="Rhea" id="RHEA-COMP:11605"/>
        <dbReference type="ChEBI" id="CHEBI:15377"/>
        <dbReference type="ChEBI" id="CHEBI:30013"/>
        <dbReference type="ChEBI" id="CHEBI:43474"/>
        <dbReference type="ChEBI" id="CHEBI:61977"/>
        <dbReference type="EC" id="3.1.3.16"/>
    </reaction>
</comment>
<gene>
    <name evidence="10" type="ORF">EV213_102406</name>
</gene>
<dbReference type="InterPro" id="IPR015655">
    <property type="entry name" value="PP2C"/>
</dbReference>
<comment type="cofactor">
    <cofactor evidence="1">
        <name>Mn(2+)</name>
        <dbReference type="ChEBI" id="CHEBI:29035"/>
    </cofactor>
</comment>
<dbReference type="FunFam" id="3.60.40.10:FF:000002">
    <property type="entry name" value="Serine/threonine phosphatase stp"/>
    <property type="match status" value="1"/>
</dbReference>
<evidence type="ECO:0000256" key="6">
    <source>
        <dbReference type="ARBA" id="ARBA00023211"/>
    </source>
</evidence>
<dbReference type="EC" id="3.1.3.16" evidence="2"/>
<proteinExistence type="predicted"/>
<dbReference type="GO" id="GO:0046872">
    <property type="term" value="F:metal ion binding"/>
    <property type="evidence" value="ECO:0007669"/>
    <property type="project" value="UniProtKB-KW"/>
</dbReference>
<evidence type="ECO:0000259" key="9">
    <source>
        <dbReference type="PROSITE" id="PS51746"/>
    </source>
</evidence>
<dbReference type="PROSITE" id="PS51746">
    <property type="entry name" value="PPM_2"/>
    <property type="match status" value="1"/>
</dbReference>
<evidence type="ECO:0000256" key="4">
    <source>
        <dbReference type="ARBA" id="ARBA00022801"/>
    </source>
</evidence>
<evidence type="ECO:0000256" key="3">
    <source>
        <dbReference type="ARBA" id="ARBA00022723"/>
    </source>
</evidence>
<evidence type="ECO:0000256" key="2">
    <source>
        <dbReference type="ARBA" id="ARBA00013081"/>
    </source>
</evidence>
<dbReference type="OrthoDB" id="9801841at2"/>
<evidence type="ECO:0000256" key="1">
    <source>
        <dbReference type="ARBA" id="ARBA00001936"/>
    </source>
</evidence>
<dbReference type="InterPro" id="IPR036457">
    <property type="entry name" value="PPM-type-like_dom_sf"/>
</dbReference>
<keyword evidence="6" id="KW-0464">Manganese</keyword>
<accession>A0A4R6U9B8</accession>
<keyword evidence="11" id="KW-1185">Reference proteome</keyword>
<dbReference type="PANTHER" id="PTHR47992">
    <property type="entry name" value="PROTEIN PHOSPHATASE"/>
    <property type="match status" value="1"/>
</dbReference>
<dbReference type="SMART" id="SM00332">
    <property type="entry name" value="PP2Cc"/>
    <property type="match status" value="1"/>
</dbReference>
<feature type="domain" description="PPM-type phosphatase" evidence="9">
    <location>
        <begin position="2"/>
        <end position="241"/>
    </location>
</feature>
<dbReference type="CDD" id="cd00143">
    <property type="entry name" value="PP2Cc"/>
    <property type="match status" value="1"/>
</dbReference>
<dbReference type="SUPFAM" id="SSF81606">
    <property type="entry name" value="PP2C-like"/>
    <property type="match status" value="1"/>
</dbReference>
<comment type="catalytic activity">
    <reaction evidence="7">
        <text>O-phospho-L-seryl-[protein] + H2O = L-seryl-[protein] + phosphate</text>
        <dbReference type="Rhea" id="RHEA:20629"/>
        <dbReference type="Rhea" id="RHEA-COMP:9863"/>
        <dbReference type="Rhea" id="RHEA-COMP:11604"/>
        <dbReference type="ChEBI" id="CHEBI:15377"/>
        <dbReference type="ChEBI" id="CHEBI:29999"/>
        <dbReference type="ChEBI" id="CHEBI:43474"/>
        <dbReference type="ChEBI" id="CHEBI:83421"/>
        <dbReference type="EC" id="3.1.3.16"/>
    </reaction>
</comment>
<evidence type="ECO:0000256" key="7">
    <source>
        <dbReference type="ARBA" id="ARBA00047761"/>
    </source>
</evidence>
<dbReference type="SMART" id="SM00331">
    <property type="entry name" value="PP2C_SIG"/>
    <property type="match status" value="1"/>
</dbReference>
<evidence type="ECO:0000313" key="10">
    <source>
        <dbReference type="EMBL" id="TDQ42372.1"/>
    </source>
</evidence>
<evidence type="ECO:0000256" key="8">
    <source>
        <dbReference type="ARBA" id="ARBA00048336"/>
    </source>
</evidence>
<keyword evidence="5" id="KW-0904">Protein phosphatase</keyword>
<name>A0A4R6U9B8_9BACI</name>
<sequence length="252" mass="27726">MKTFYSTNVGIVREHNEDSVAIEGNDTECFAIVADGMGGHRAGDVASAMAVEELMLQWQERPVFGSPTVTEAWIQETVQKVNVKMHAYAQTHKECNGMGTTLISAICTPTYVTLAHIGDSRGYVKRQSLFRQVTDDHTLVNELVRSGELSKEAAEYHPRKNIILRALGTDENVLPDVQSFEWEQGEYVLLCSDGLSNKVTDQELDSLLSEEKGLDQKAEAMIAAANLAGGEDNISVALVYNEPCEEGRRVMG</sequence>
<dbReference type="Proteomes" id="UP000295632">
    <property type="component" value="Unassembled WGS sequence"/>
</dbReference>
<dbReference type="EMBL" id="SNYJ01000002">
    <property type="protein sequence ID" value="TDQ42372.1"/>
    <property type="molecule type" value="Genomic_DNA"/>
</dbReference>
<dbReference type="NCBIfam" id="NF033484">
    <property type="entry name" value="Stp1_PP2C_phos"/>
    <property type="match status" value="1"/>
</dbReference>
<dbReference type="InterPro" id="IPR001932">
    <property type="entry name" value="PPM-type_phosphatase-like_dom"/>
</dbReference>
<organism evidence="10 11">
    <name type="scientific">Aureibacillus halotolerans</name>
    <dbReference type="NCBI Taxonomy" id="1508390"/>
    <lineage>
        <taxon>Bacteria</taxon>
        <taxon>Bacillati</taxon>
        <taxon>Bacillota</taxon>
        <taxon>Bacilli</taxon>
        <taxon>Bacillales</taxon>
        <taxon>Bacillaceae</taxon>
        <taxon>Aureibacillus</taxon>
    </lineage>
</organism>
<evidence type="ECO:0000313" key="11">
    <source>
        <dbReference type="Proteomes" id="UP000295632"/>
    </source>
</evidence>
<dbReference type="GO" id="GO:0004722">
    <property type="term" value="F:protein serine/threonine phosphatase activity"/>
    <property type="evidence" value="ECO:0007669"/>
    <property type="project" value="UniProtKB-EC"/>
</dbReference>
<dbReference type="Pfam" id="PF13672">
    <property type="entry name" value="PP2C_2"/>
    <property type="match status" value="1"/>
</dbReference>
<dbReference type="AlphaFoldDB" id="A0A4R6U9B8"/>
<evidence type="ECO:0000256" key="5">
    <source>
        <dbReference type="ARBA" id="ARBA00022912"/>
    </source>
</evidence>
<reference evidence="10 11" key="1">
    <citation type="submission" date="2019-03" db="EMBL/GenBank/DDBJ databases">
        <title>Genomic Encyclopedia of Type Strains, Phase IV (KMG-IV): sequencing the most valuable type-strain genomes for metagenomic binning, comparative biology and taxonomic classification.</title>
        <authorList>
            <person name="Goeker M."/>
        </authorList>
    </citation>
    <scope>NUCLEOTIDE SEQUENCE [LARGE SCALE GENOMIC DNA]</scope>
    <source>
        <strain evidence="10 11">DSM 28697</strain>
    </source>
</reference>
<dbReference type="RefSeq" id="WP_133579241.1">
    <property type="nucleotide sequence ID" value="NZ_SNYJ01000002.1"/>
</dbReference>